<feature type="domain" description="Protein kinase" evidence="10">
    <location>
        <begin position="36"/>
        <end position="200"/>
    </location>
</feature>
<dbReference type="PANTHER" id="PTHR27006">
    <property type="entry name" value="PROMASTIGOTE SURFACE ANTIGEN PROTEIN PSA"/>
    <property type="match status" value="1"/>
</dbReference>
<organism evidence="11 12">
    <name type="scientific">Dovyalis caffra</name>
    <dbReference type="NCBI Taxonomy" id="77055"/>
    <lineage>
        <taxon>Eukaryota</taxon>
        <taxon>Viridiplantae</taxon>
        <taxon>Streptophyta</taxon>
        <taxon>Embryophyta</taxon>
        <taxon>Tracheophyta</taxon>
        <taxon>Spermatophyta</taxon>
        <taxon>Magnoliopsida</taxon>
        <taxon>eudicotyledons</taxon>
        <taxon>Gunneridae</taxon>
        <taxon>Pentapetalae</taxon>
        <taxon>rosids</taxon>
        <taxon>fabids</taxon>
        <taxon>Malpighiales</taxon>
        <taxon>Salicaceae</taxon>
        <taxon>Flacourtieae</taxon>
        <taxon>Dovyalis</taxon>
    </lineage>
</organism>
<feature type="binding site" evidence="9">
    <location>
        <position position="64"/>
    </location>
    <ligand>
        <name>ATP</name>
        <dbReference type="ChEBI" id="CHEBI:30616"/>
    </ligand>
</feature>
<accession>A0AAV1S4N7</accession>
<evidence type="ECO:0000256" key="7">
    <source>
        <dbReference type="ARBA" id="ARBA00047899"/>
    </source>
</evidence>
<dbReference type="EC" id="2.7.11.1" evidence="1"/>
<dbReference type="GO" id="GO:0004674">
    <property type="term" value="F:protein serine/threonine kinase activity"/>
    <property type="evidence" value="ECO:0007669"/>
    <property type="project" value="UniProtKB-KW"/>
</dbReference>
<comment type="catalytic activity">
    <reaction evidence="8">
        <text>L-seryl-[protein] + ATP = O-phospho-L-seryl-[protein] + ADP + H(+)</text>
        <dbReference type="Rhea" id="RHEA:17989"/>
        <dbReference type="Rhea" id="RHEA-COMP:9863"/>
        <dbReference type="Rhea" id="RHEA-COMP:11604"/>
        <dbReference type="ChEBI" id="CHEBI:15378"/>
        <dbReference type="ChEBI" id="CHEBI:29999"/>
        <dbReference type="ChEBI" id="CHEBI:30616"/>
        <dbReference type="ChEBI" id="CHEBI:83421"/>
        <dbReference type="ChEBI" id="CHEBI:456216"/>
        <dbReference type="EC" id="2.7.11.1"/>
    </reaction>
</comment>
<dbReference type="InterPro" id="IPR000719">
    <property type="entry name" value="Prot_kinase_dom"/>
</dbReference>
<comment type="catalytic activity">
    <reaction evidence="7">
        <text>L-threonyl-[protein] + ATP = O-phospho-L-threonyl-[protein] + ADP + H(+)</text>
        <dbReference type="Rhea" id="RHEA:46608"/>
        <dbReference type="Rhea" id="RHEA-COMP:11060"/>
        <dbReference type="Rhea" id="RHEA-COMP:11605"/>
        <dbReference type="ChEBI" id="CHEBI:15378"/>
        <dbReference type="ChEBI" id="CHEBI:30013"/>
        <dbReference type="ChEBI" id="CHEBI:30616"/>
        <dbReference type="ChEBI" id="CHEBI:61977"/>
        <dbReference type="ChEBI" id="CHEBI:456216"/>
        <dbReference type="EC" id="2.7.11.1"/>
    </reaction>
</comment>
<evidence type="ECO:0000256" key="6">
    <source>
        <dbReference type="ARBA" id="ARBA00022840"/>
    </source>
</evidence>
<dbReference type="Gene3D" id="1.10.510.10">
    <property type="entry name" value="Transferase(Phosphotransferase) domain 1"/>
    <property type="match status" value="1"/>
</dbReference>
<dbReference type="PROSITE" id="PS50011">
    <property type="entry name" value="PROTEIN_KINASE_DOM"/>
    <property type="match status" value="1"/>
</dbReference>
<evidence type="ECO:0000256" key="4">
    <source>
        <dbReference type="ARBA" id="ARBA00022741"/>
    </source>
</evidence>
<evidence type="ECO:0000259" key="10">
    <source>
        <dbReference type="PROSITE" id="PS50011"/>
    </source>
</evidence>
<keyword evidence="6 9" id="KW-0067">ATP-binding</keyword>
<sequence length="200" mass="23066">MWRIGWIGDRELHETKVKIGERSFTVKQIIDATKKFSPTRELGRGRSGIVYKAELPDLTVAVKKLDSKSKAVYEIASEVYAKKVLDLKHDNLVKLLSTYSKKRLHLLIYEHMELGSLGKVLFNPNSTVQLEWPKRFTICRGVAKGLKYLHERKPQIIHRNMKTNNILLDASFNPKISDFGLAKLYEEENPYIGIEARKDL</sequence>
<reference evidence="11 12" key="1">
    <citation type="submission" date="2024-01" db="EMBL/GenBank/DDBJ databases">
        <authorList>
            <person name="Waweru B."/>
        </authorList>
    </citation>
    <scope>NUCLEOTIDE SEQUENCE [LARGE SCALE GENOMIC DNA]</scope>
</reference>
<dbReference type="GO" id="GO:0005524">
    <property type="term" value="F:ATP binding"/>
    <property type="evidence" value="ECO:0007669"/>
    <property type="project" value="UniProtKB-UniRule"/>
</dbReference>
<dbReference type="SUPFAM" id="SSF56112">
    <property type="entry name" value="Protein kinase-like (PK-like)"/>
    <property type="match status" value="1"/>
</dbReference>
<protein>
    <recommendedName>
        <fullName evidence="1">non-specific serine/threonine protein kinase</fullName>
        <ecNumber evidence="1">2.7.11.1</ecNumber>
    </recommendedName>
</protein>
<evidence type="ECO:0000256" key="9">
    <source>
        <dbReference type="PROSITE-ProRule" id="PRU10141"/>
    </source>
</evidence>
<evidence type="ECO:0000313" key="11">
    <source>
        <dbReference type="EMBL" id="CAK7344984.1"/>
    </source>
</evidence>
<name>A0AAV1S4N7_9ROSI</name>
<keyword evidence="5" id="KW-0418">Kinase</keyword>
<proteinExistence type="predicted"/>
<dbReference type="SMART" id="SM00220">
    <property type="entry name" value="S_TKc"/>
    <property type="match status" value="1"/>
</dbReference>
<dbReference type="FunFam" id="1.10.510.10:FF:001023">
    <property type="entry name" value="Os07g0541700 protein"/>
    <property type="match status" value="1"/>
</dbReference>
<dbReference type="Pfam" id="PF07714">
    <property type="entry name" value="PK_Tyr_Ser-Thr"/>
    <property type="match status" value="1"/>
</dbReference>
<dbReference type="InterPro" id="IPR017441">
    <property type="entry name" value="Protein_kinase_ATP_BS"/>
</dbReference>
<evidence type="ECO:0000256" key="2">
    <source>
        <dbReference type="ARBA" id="ARBA00022527"/>
    </source>
</evidence>
<keyword evidence="2" id="KW-0723">Serine/threonine-protein kinase</keyword>
<dbReference type="InterPro" id="IPR011009">
    <property type="entry name" value="Kinase-like_dom_sf"/>
</dbReference>
<dbReference type="Proteomes" id="UP001314170">
    <property type="component" value="Unassembled WGS sequence"/>
</dbReference>
<dbReference type="AlphaFoldDB" id="A0AAV1S4N7"/>
<evidence type="ECO:0000256" key="3">
    <source>
        <dbReference type="ARBA" id="ARBA00022679"/>
    </source>
</evidence>
<evidence type="ECO:0000256" key="8">
    <source>
        <dbReference type="ARBA" id="ARBA00048679"/>
    </source>
</evidence>
<gene>
    <name evidence="11" type="ORF">DCAF_LOCUS18036</name>
</gene>
<dbReference type="PROSITE" id="PS00107">
    <property type="entry name" value="PROTEIN_KINASE_ATP"/>
    <property type="match status" value="1"/>
</dbReference>
<keyword evidence="12" id="KW-1185">Reference proteome</keyword>
<evidence type="ECO:0000256" key="5">
    <source>
        <dbReference type="ARBA" id="ARBA00022777"/>
    </source>
</evidence>
<evidence type="ECO:0000256" key="1">
    <source>
        <dbReference type="ARBA" id="ARBA00012513"/>
    </source>
</evidence>
<keyword evidence="3" id="KW-0808">Transferase</keyword>
<evidence type="ECO:0000313" key="12">
    <source>
        <dbReference type="Proteomes" id="UP001314170"/>
    </source>
</evidence>
<keyword evidence="4 9" id="KW-0547">Nucleotide-binding</keyword>
<dbReference type="EMBL" id="CAWUPB010001166">
    <property type="protein sequence ID" value="CAK7344984.1"/>
    <property type="molecule type" value="Genomic_DNA"/>
</dbReference>
<dbReference type="InterPro" id="IPR001245">
    <property type="entry name" value="Ser-Thr/Tyr_kinase_cat_dom"/>
</dbReference>
<comment type="caution">
    <text evidence="11">The sequence shown here is derived from an EMBL/GenBank/DDBJ whole genome shotgun (WGS) entry which is preliminary data.</text>
</comment>